<feature type="domain" description="SUF system FeS cluster assembly SufBD core" evidence="2">
    <location>
        <begin position="173"/>
        <end position="404"/>
    </location>
</feature>
<gene>
    <name evidence="4" type="ORF">C8D97_107174</name>
</gene>
<dbReference type="InterPro" id="IPR045595">
    <property type="entry name" value="SufBD_N"/>
</dbReference>
<dbReference type="EMBL" id="QGGU01000007">
    <property type="protein sequence ID" value="PWK50008.1"/>
    <property type="molecule type" value="Genomic_DNA"/>
</dbReference>
<dbReference type="InterPro" id="IPR055346">
    <property type="entry name" value="Fe-S_cluster_assembly_SufBD"/>
</dbReference>
<dbReference type="GO" id="GO:0016226">
    <property type="term" value="P:iron-sulfur cluster assembly"/>
    <property type="evidence" value="ECO:0007669"/>
    <property type="project" value="InterPro"/>
</dbReference>
<sequence length="433" mass="48587">MSDNLDFIQDAKQLAQSLEKQTATSWLSDFRKQQLALFSEKPWPSRKTEHFKYNNLTSLVKESFNQSVDKTTTIDSLDQAAKLSELNADTLVFIDGHYSKQHSSIQENKITFYSEANDEQQEFIINQLGQANSAKNLFSLLNGGLTQDGVLLEFNKQSSDKPVHIIHIGSAAAENKTVASNLIVKLDELAEATVIEQFLSHDNNATTALYNQMTQCVIGNGAKLNHYRLHLEEEHTIHMGQLDFWLNRDSQLNSFHVGLGGKIKRLDINVYHQQSGSHADLNGIYLAKNNQQVDYHTNVEHRVANCTSQEVFRGLIGGSAKAVFNGRIHIYQDAQKTLAELSNKNLLLSNKAEINTKPELEIYADDVRCAHGATVAQMDETALFYLLSRGIPKHKAELMLSFGFINELLGNLKHASVADYLRPILAKLFEQSV</sequence>
<evidence type="ECO:0000313" key="5">
    <source>
        <dbReference type="Proteomes" id="UP000245790"/>
    </source>
</evidence>
<dbReference type="InterPro" id="IPR037284">
    <property type="entry name" value="SUF_FeS_clus_asmbl_SufBD_sf"/>
</dbReference>
<dbReference type="InterPro" id="IPR011542">
    <property type="entry name" value="SUF_FeS_clus_asmbl_SufD"/>
</dbReference>
<dbReference type="PANTHER" id="PTHR43575:SF1">
    <property type="entry name" value="PROTEIN ABCI7, CHLOROPLASTIC"/>
    <property type="match status" value="1"/>
</dbReference>
<dbReference type="Pfam" id="PF19295">
    <property type="entry name" value="SufBD_N"/>
    <property type="match status" value="1"/>
</dbReference>
<dbReference type="AlphaFoldDB" id="A0A316FM89"/>
<dbReference type="InterPro" id="IPR000825">
    <property type="entry name" value="SUF_FeS_clus_asmbl_SufBD_core"/>
</dbReference>
<evidence type="ECO:0000256" key="1">
    <source>
        <dbReference type="ARBA" id="ARBA00043967"/>
    </source>
</evidence>
<proteinExistence type="inferred from homology"/>
<accession>A0A316FM89</accession>
<dbReference type="OrthoDB" id="9768262at2"/>
<protein>
    <submittedName>
        <fullName evidence="4">Iron-regulated ABC transporter permease protein SufD</fullName>
    </submittedName>
</protein>
<dbReference type="PANTHER" id="PTHR43575">
    <property type="entry name" value="PROTEIN ABCI7, CHLOROPLASTIC"/>
    <property type="match status" value="1"/>
</dbReference>
<keyword evidence="5" id="KW-1185">Reference proteome</keyword>
<evidence type="ECO:0000313" key="4">
    <source>
        <dbReference type="EMBL" id="PWK50008.1"/>
    </source>
</evidence>
<dbReference type="Pfam" id="PF01458">
    <property type="entry name" value="SUFBD_core"/>
    <property type="match status" value="1"/>
</dbReference>
<feature type="domain" description="SUF system FeS cluster assembly SufBD N-terminal" evidence="3">
    <location>
        <begin position="13"/>
        <end position="155"/>
    </location>
</feature>
<comment type="similarity">
    <text evidence="1">Belongs to the iron-sulfur cluster assembly SufBD family.</text>
</comment>
<dbReference type="Proteomes" id="UP000245790">
    <property type="component" value="Unassembled WGS sequence"/>
</dbReference>
<dbReference type="RefSeq" id="WP_109763788.1">
    <property type="nucleotide sequence ID" value="NZ_QGGU01000007.1"/>
</dbReference>
<name>A0A316FM89_9GAMM</name>
<dbReference type="NCBIfam" id="TIGR01981">
    <property type="entry name" value="sufD"/>
    <property type="match status" value="1"/>
</dbReference>
<dbReference type="SUPFAM" id="SSF101960">
    <property type="entry name" value="Stabilizer of iron transporter SufD"/>
    <property type="match status" value="1"/>
</dbReference>
<reference evidence="4 5" key="1">
    <citation type="submission" date="2018-05" db="EMBL/GenBank/DDBJ databases">
        <title>Genomic Encyclopedia of Type Strains, Phase IV (KMG-IV): sequencing the most valuable type-strain genomes for metagenomic binning, comparative biology and taxonomic classification.</title>
        <authorList>
            <person name="Goeker M."/>
        </authorList>
    </citation>
    <scope>NUCLEOTIDE SEQUENCE [LARGE SCALE GENOMIC DNA]</scope>
    <source>
        <strain evidence="4 5">DSM 25350</strain>
    </source>
</reference>
<comment type="caution">
    <text evidence="4">The sequence shown here is derived from an EMBL/GenBank/DDBJ whole genome shotgun (WGS) entry which is preliminary data.</text>
</comment>
<evidence type="ECO:0000259" key="2">
    <source>
        <dbReference type="Pfam" id="PF01458"/>
    </source>
</evidence>
<organism evidence="4 5">
    <name type="scientific">Pleionea mediterranea</name>
    <dbReference type="NCBI Taxonomy" id="523701"/>
    <lineage>
        <taxon>Bacteria</taxon>
        <taxon>Pseudomonadati</taxon>
        <taxon>Pseudomonadota</taxon>
        <taxon>Gammaproteobacteria</taxon>
        <taxon>Oceanospirillales</taxon>
        <taxon>Pleioneaceae</taxon>
        <taxon>Pleionea</taxon>
    </lineage>
</organism>
<evidence type="ECO:0000259" key="3">
    <source>
        <dbReference type="Pfam" id="PF19295"/>
    </source>
</evidence>